<evidence type="ECO:0000313" key="1">
    <source>
        <dbReference type="EMBL" id="QJI03843.1"/>
    </source>
</evidence>
<name>A0A6M3Y1A7_9ZZZZ</name>
<dbReference type="AlphaFoldDB" id="A0A6M3Y1A7"/>
<reference evidence="1" key="1">
    <citation type="submission" date="2020-03" db="EMBL/GenBank/DDBJ databases">
        <title>The deep terrestrial virosphere.</title>
        <authorList>
            <person name="Holmfeldt K."/>
            <person name="Nilsson E."/>
            <person name="Simone D."/>
            <person name="Lopez-Fernandez M."/>
            <person name="Wu X."/>
            <person name="de Brujin I."/>
            <person name="Lundin D."/>
            <person name="Andersson A."/>
            <person name="Bertilsson S."/>
            <person name="Dopson M."/>
        </authorList>
    </citation>
    <scope>NUCLEOTIDE SEQUENCE</scope>
    <source>
        <strain evidence="1">TM448B05239</strain>
    </source>
</reference>
<accession>A0A6M3Y1A7</accession>
<proteinExistence type="predicted"/>
<sequence>MRHTQPLKGGKGIYYDHLANNPVEELNASSKIHDLRLKDLPLETLVKLKLNI</sequence>
<organism evidence="1">
    <name type="scientific">viral metagenome</name>
    <dbReference type="NCBI Taxonomy" id="1070528"/>
    <lineage>
        <taxon>unclassified sequences</taxon>
        <taxon>metagenomes</taxon>
        <taxon>organismal metagenomes</taxon>
    </lineage>
</organism>
<protein>
    <submittedName>
        <fullName evidence="1">Uncharacterized protein</fullName>
    </submittedName>
</protein>
<dbReference type="EMBL" id="MT145124">
    <property type="protein sequence ID" value="QJI03843.1"/>
    <property type="molecule type" value="Genomic_DNA"/>
</dbReference>
<gene>
    <name evidence="1" type="ORF">TM448B05239_0006</name>
</gene>